<organism evidence="1 2">
    <name type="scientific">Botryotinia fuckeliana (strain T4)</name>
    <name type="common">Noble rot fungus</name>
    <name type="synonym">Botrytis cinerea</name>
    <dbReference type="NCBI Taxonomy" id="999810"/>
    <lineage>
        <taxon>Eukaryota</taxon>
        <taxon>Fungi</taxon>
        <taxon>Dikarya</taxon>
        <taxon>Ascomycota</taxon>
        <taxon>Pezizomycotina</taxon>
        <taxon>Leotiomycetes</taxon>
        <taxon>Helotiales</taxon>
        <taxon>Sclerotiniaceae</taxon>
        <taxon>Botrytis</taxon>
    </lineage>
</organism>
<dbReference type="HOGENOM" id="CLU_2849452_0_0_1"/>
<gene>
    <name evidence="1" type="ORF">BofuT4_uP136890.1</name>
</gene>
<dbReference type="InParanoid" id="G2YPU6"/>
<proteinExistence type="predicted"/>
<dbReference type="EMBL" id="FQ790347">
    <property type="protein sequence ID" value="CCD53644.1"/>
    <property type="molecule type" value="Genomic_DNA"/>
</dbReference>
<dbReference type="AlphaFoldDB" id="G2YPU6"/>
<name>G2YPU6_BOTF4</name>
<evidence type="ECO:0000313" key="2">
    <source>
        <dbReference type="Proteomes" id="UP000008177"/>
    </source>
</evidence>
<evidence type="ECO:0000313" key="1">
    <source>
        <dbReference type="EMBL" id="CCD53644.1"/>
    </source>
</evidence>
<accession>G2YPU6</accession>
<sequence>MQDAYFLHPAWRRISPWGQETHGSSEYTVSDKAEVCIKHIEHLIDSIFIRICICLRYRNALDNIR</sequence>
<dbReference type="Proteomes" id="UP000008177">
    <property type="component" value="Unplaced contigs"/>
</dbReference>
<reference evidence="2" key="1">
    <citation type="journal article" date="2011" name="PLoS Genet.">
        <title>Genomic analysis of the necrotrophic fungal pathogens Sclerotinia sclerotiorum and Botrytis cinerea.</title>
        <authorList>
            <person name="Amselem J."/>
            <person name="Cuomo C.A."/>
            <person name="van Kan J.A."/>
            <person name="Viaud M."/>
            <person name="Benito E.P."/>
            <person name="Couloux A."/>
            <person name="Coutinho P.M."/>
            <person name="de Vries R.P."/>
            <person name="Dyer P.S."/>
            <person name="Fillinger S."/>
            <person name="Fournier E."/>
            <person name="Gout L."/>
            <person name="Hahn M."/>
            <person name="Kohn L."/>
            <person name="Lapalu N."/>
            <person name="Plummer K.M."/>
            <person name="Pradier J.M."/>
            <person name="Quevillon E."/>
            <person name="Sharon A."/>
            <person name="Simon A."/>
            <person name="ten Have A."/>
            <person name="Tudzynski B."/>
            <person name="Tudzynski P."/>
            <person name="Wincker P."/>
            <person name="Andrew M."/>
            <person name="Anthouard V."/>
            <person name="Beever R.E."/>
            <person name="Beffa R."/>
            <person name="Benoit I."/>
            <person name="Bouzid O."/>
            <person name="Brault B."/>
            <person name="Chen Z."/>
            <person name="Choquer M."/>
            <person name="Collemare J."/>
            <person name="Cotton P."/>
            <person name="Danchin E.G."/>
            <person name="Da Silva C."/>
            <person name="Gautier A."/>
            <person name="Giraud C."/>
            <person name="Giraud T."/>
            <person name="Gonzalez C."/>
            <person name="Grossetete S."/>
            <person name="Guldener U."/>
            <person name="Henrissat B."/>
            <person name="Howlett B.J."/>
            <person name="Kodira C."/>
            <person name="Kretschmer M."/>
            <person name="Lappartient A."/>
            <person name="Leroch M."/>
            <person name="Levis C."/>
            <person name="Mauceli E."/>
            <person name="Neuveglise C."/>
            <person name="Oeser B."/>
            <person name="Pearson M."/>
            <person name="Poulain J."/>
            <person name="Poussereau N."/>
            <person name="Quesneville H."/>
            <person name="Rascle C."/>
            <person name="Schumacher J."/>
            <person name="Segurens B."/>
            <person name="Sexton A."/>
            <person name="Silva E."/>
            <person name="Sirven C."/>
            <person name="Soanes D.M."/>
            <person name="Talbot N.J."/>
            <person name="Templeton M."/>
            <person name="Yandava C."/>
            <person name="Yarden O."/>
            <person name="Zeng Q."/>
            <person name="Rollins J.A."/>
            <person name="Lebrun M.H."/>
            <person name="Dickman M."/>
        </authorList>
    </citation>
    <scope>NUCLEOTIDE SEQUENCE [LARGE SCALE GENOMIC DNA]</scope>
    <source>
        <strain evidence="2">T4</strain>
    </source>
</reference>
<protein>
    <submittedName>
        <fullName evidence="1">Uncharacterized protein</fullName>
    </submittedName>
</protein>